<keyword evidence="3" id="KW-0812">Transmembrane</keyword>
<name>A0ABU6X1K8_9FABA</name>
<evidence type="ECO:0000256" key="6">
    <source>
        <dbReference type="ARBA" id="ARBA00022989"/>
    </source>
</evidence>
<keyword evidence="8" id="KW-0675">Receptor</keyword>
<feature type="domain" description="Leucine-rich repeat-containing N-terminal plant-type" evidence="10">
    <location>
        <begin position="295"/>
        <end position="330"/>
    </location>
</feature>
<keyword evidence="2" id="KW-0433">Leucine-rich repeat</keyword>
<gene>
    <name evidence="11" type="ORF">PIB30_106819</name>
</gene>
<reference evidence="11 12" key="1">
    <citation type="journal article" date="2023" name="Plants (Basel)">
        <title>Bridging the Gap: Combining Genomics and Transcriptomics Approaches to Understand Stylosanthes scabra, an Orphan Legume from the Brazilian Caatinga.</title>
        <authorList>
            <person name="Ferreira-Neto J.R.C."/>
            <person name="da Silva M.D."/>
            <person name="Binneck E."/>
            <person name="de Melo N.F."/>
            <person name="da Silva R.H."/>
            <person name="de Melo A.L.T.M."/>
            <person name="Pandolfi V."/>
            <person name="Bustamante F.O."/>
            <person name="Brasileiro-Vidal A.C."/>
            <person name="Benko-Iseppon A.M."/>
        </authorList>
    </citation>
    <scope>NUCLEOTIDE SEQUENCE [LARGE SCALE GENOMIC DNA]</scope>
    <source>
        <tissue evidence="11">Leaves</tissue>
    </source>
</reference>
<keyword evidence="6" id="KW-1133">Transmembrane helix</keyword>
<dbReference type="Pfam" id="PF08263">
    <property type="entry name" value="LRRNT_2"/>
    <property type="match status" value="2"/>
</dbReference>
<evidence type="ECO:0000313" key="11">
    <source>
        <dbReference type="EMBL" id="MED6190533.1"/>
    </source>
</evidence>
<evidence type="ECO:0000256" key="3">
    <source>
        <dbReference type="ARBA" id="ARBA00022692"/>
    </source>
</evidence>
<evidence type="ECO:0000256" key="4">
    <source>
        <dbReference type="ARBA" id="ARBA00022729"/>
    </source>
</evidence>
<dbReference type="InterPro" id="IPR052422">
    <property type="entry name" value="Auxin_Ser/Thr_Kinase"/>
</dbReference>
<sequence>LRKAISPAPPDWFTQTNMCDWKYVTCTDLTIGLSSIESINLESKSLIGTLPPGLNNSLQNLKTLPLTNNNLTGPLPSFAGLSILQELSLGFNNFTSVPDGCFQGLTSLQVFRLDHNPNLAPWTFPATLNASSKLTIISLNTTNLIGSLPDAFHSFRDLEYLDLSRNSLTGSLPNSIEKLLTLQALHLDNQPNLSGKIDFLSSMTQLEYVSLHGNNFQGPVPDLSNCTKLMELDLGGNQLTGVVPSFMKLSALEEVKLEKNWLQGPVPLFKKSVSVTLEGNAFCLNQPGRPCDHRVTTLLQVAQAFGYPLLLARTWRGNNPCKGWSFITCDIQGTIRTVNLTKLNLNGTISPAFGNLTDLRELYLGGSNLNGSIPESLTSLSQLKILDVSNNNLSGIIPAFSPNVVLNASNNTFLVTSSPPPKGRPIASTTKHHLWIKLGTL</sequence>
<evidence type="ECO:0000256" key="2">
    <source>
        <dbReference type="ARBA" id="ARBA00022614"/>
    </source>
</evidence>
<keyword evidence="4" id="KW-0732">Signal</keyword>
<proteinExistence type="predicted"/>
<dbReference type="InterPro" id="IPR013210">
    <property type="entry name" value="LRR_N_plant-typ"/>
</dbReference>
<dbReference type="SMART" id="SM00369">
    <property type="entry name" value="LRR_TYP"/>
    <property type="match status" value="4"/>
</dbReference>
<evidence type="ECO:0000256" key="7">
    <source>
        <dbReference type="ARBA" id="ARBA00023136"/>
    </source>
</evidence>
<comment type="caution">
    <text evidence="11">The sequence shown here is derived from an EMBL/GenBank/DDBJ whole genome shotgun (WGS) entry which is preliminary data.</text>
</comment>
<dbReference type="PANTHER" id="PTHR47986:SF10">
    <property type="entry name" value="RECEPTOR-LIKE KINASE TMK4"/>
    <property type="match status" value="1"/>
</dbReference>
<keyword evidence="12" id="KW-1185">Reference proteome</keyword>
<dbReference type="InterPro" id="IPR001611">
    <property type="entry name" value="Leu-rich_rpt"/>
</dbReference>
<dbReference type="InterPro" id="IPR003591">
    <property type="entry name" value="Leu-rich_rpt_typical-subtyp"/>
</dbReference>
<organism evidence="11 12">
    <name type="scientific">Stylosanthes scabra</name>
    <dbReference type="NCBI Taxonomy" id="79078"/>
    <lineage>
        <taxon>Eukaryota</taxon>
        <taxon>Viridiplantae</taxon>
        <taxon>Streptophyta</taxon>
        <taxon>Embryophyta</taxon>
        <taxon>Tracheophyta</taxon>
        <taxon>Spermatophyta</taxon>
        <taxon>Magnoliopsida</taxon>
        <taxon>eudicotyledons</taxon>
        <taxon>Gunneridae</taxon>
        <taxon>Pentapetalae</taxon>
        <taxon>rosids</taxon>
        <taxon>fabids</taxon>
        <taxon>Fabales</taxon>
        <taxon>Fabaceae</taxon>
        <taxon>Papilionoideae</taxon>
        <taxon>50 kb inversion clade</taxon>
        <taxon>dalbergioids sensu lato</taxon>
        <taxon>Dalbergieae</taxon>
        <taxon>Pterocarpus clade</taxon>
        <taxon>Stylosanthes</taxon>
    </lineage>
</organism>
<keyword evidence="7" id="KW-0472">Membrane</keyword>
<dbReference type="PRINTS" id="PR00019">
    <property type="entry name" value="LEURICHRPT"/>
</dbReference>
<dbReference type="SUPFAM" id="SSF52058">
    <property type="entry name" value="L domain-like"/>
    <property type="match status" value="1"/>
</dbReference>
<dbReference type="InterPro" id="IPR032675">
    <property type="entry name" value="LRR_dom_sf"/>
</dbReference>
<accession>A0ABU6X1K8</accession>
<dbReference type="PANTHER" id="PTHR47986">
    <property type="entry name" value="OSJNBA0070M12.3 PROTEIN"/>
    <property type="match status" value="1"/>
</dbReference>
<evidence type="ECO:0000256" key="1">
    <source>
        <dbReference type="ARBA" id="ARBA00004167"/>
    </source>
</evidence>
<evidence type="ECO:0000256" key="8">
    <source>
        <dbReference type="ARBA" id="ARBA00023170"/>
    </source>
</evidence>
<dbReference type="Proteomes" id="UP001341840">
    <property type="component" value="Unassembled WGS sequence"/>
</dbReference>
<dbReference type="EMBL" id="JASCZI010185582">
    <property type="protein sequence ID" value="MED6190533.1"/>
    <property type="molecule type" value="Genomic_DNA"/>
</dbReference>
<keyword evidence="9" id="KW-0325">Glycoprotein</keyword>
<evidence type="ECO:0000256" key="9">
    <source>
        <dbReference type="ARBA" id="ARBA00023180"/>
    </source>
</evidence>
<protein>
    <recommendedName>
        <fullName evidence="10">Leucine-rich repeat-containing N-terminal plant-type domain-containing protein</fullName>
    </recommendedName>
</protein>
<keyword evidence="5" id="KW-0677">Repeat</keyword>
<dbReference type="Pfam" id="PF00560">
    <property type="entry name" value="LRR_1"/>
    <property type="match status" value="4"/>
</dbReference>
<evidence type="ECO:0000259" key="10">
    <source>
        <dbReference type="Pfam" id="PF08263"/>
    </source>
</evidence>
<dbReference type="Pfam" id="PF13855">
    <property type="entry name" value="LRR_8"/>
    <property type="match status" value="1"/>
</dbReference>
<evidence type="ECO:0000313" key="12">
    <source>
        <dbReference type="Proteomes" id="UP001341840"/>
    </source>
</evidence>
<feature type="non-terminal residue" evidence="11">
    <location>
        <position position="1"/>
    </location>
</feature>
<feature type="domain" description="Leucine-rich repeat-containing N-terminal plant-type" evidence="10">
    <location>
        <begin position="5"/>
        <end position="27"/>
    </location>
</feature>
<dbReference type="Gene3D" id="3.80.10.10">
    <property type="entry name" value="Ribonuclease Inhibitor"/>
    <property type="match status" value="2"/>
</dbReference>
<comment type="subcellular location">
    <subcellularLocation>
        <location evidence="1">Membrane</location>
        <topology evidence="1">Single-pass membrane protein</topology>
    </subcellularLocation>
</comment>
<evidence type="ECO:0000256" key="5">
    <source>
        <dbReference type="ARBA" id="ARBA00022737"/>
    </source>
</evidence>